<keyword evidence="2" id="KW-1185">Reference proteome</keyword>
<sequence length="85" mass="9191">MKEAFGSSTPNREATERVKEWVRAALQAAPDTAFAINEIACTDPSCPGIETVILVMEPGVKTRVFKAAKPLEDVTEEDIRAALST</sequence>
<evidence type="ECO:0008006" key="3">
    <source>
        <dbReference type="Google" id="ProtNLM"/>
    </source>
</evidence>
<evidence type="ECO:0000313" key="2">
    <source>
        <dbReference type="Proteomes" id="UP000707352"/>
    </source>
</evidence>
<accession>A0ABX0VHB3</accession>
<organism evidence="1 2">
    <name type="scientific">Microvirga terricola</name>
    <dbReference type="NCBI Taxonomy" id="2719797"/>
    <lineage>
        <taxon>Bacteria</taxon>
        <taxon>Pseudomonadati</taxon>
        <taxon>Pseudomonadota</taxon>
        <taxon>Alphaproteobacteria</taxon>
        <taxon>Hyphomicrobiales</taxon>
        <taxon>Methylobacteriaceae</taxon>
        <taxon>Microvirga</taxon>
    </lineage>
</organism>
<dbReference type="EMBL" id="JAATJS010000005">
    <property type="protein sequence ID" value="NIX78001.1"/>
    <property type="molecule type" value="Genomic_DNA"/>
</dbReference>
<evidence type="ECO:0000313" key="1">
    <source>
        <dbReference type="EMBL" id="NIX78001.1"/>
    </source>
</evidence>
<proteinExistence type="predicted"/>
<dbReference type="Proteomes" id="UP000707352">
    <property type="component" value="Unassembled WGS sequence"/>
</dbReference>
<comment type="caution">
    <text evidence="1">The sequence shown here is derived from an EMBL/GenBank/DDBJ whole genome shotgun (WGS) entry which is preliminary data.</text>
</comment>
<protein>
    <recommendedName>
        <fullName evidence="3">Nitrate reductase</fullName>
    </recommendedName>
</protein>
<gene>
    <name evidence="1" type="ORF">HB375_15490</name>
</gene>
<name>A0ABX0VHB3_9HYPH</name>
<reference evidence="1 2" key="1">
    <citation type="submission" date="2020-03" db="EMBL/GenBank/DDBJ databases">
        <title>The genome sequence of Microvirga sp. c23x22.</title>
        <authorList>
            <person name="Zhang X."/>
        </authorList>
    </citation>
    <scope>NUCLEOTIDE SEQUENCE [LARGE SCALE GENOMIC DNA]</scope>
    <source>
        <strain evidence="2">c23x22</strain>
    </source>
</reference>